<dbReference type="GO" id="GO:0016020">
    <property type="term" value="C:membrane"/>
    <property type="evidence" value="ECO:0007669"/>
    <property type="project" value="UniProtKB-SubCell"/>
</dbReference>
<dbReference type="AlphaFoldDB" id="W1XCN2"/>
<feature type="non-terminal residue" evidence="6">
    <location>
        <position position="1"/>
    </location>
</feature>
<dbReference type="Gene3D" id="1.10.3860.10">
    <property type="entry name" value="Sodium:dicarboxylate symporter"/>
    <property type="match status" value="1"/>
</dbReference>
<keyword evidence="2" id="KW-0813">Transport</keyword>
<evidence type="ECO:0000313" key="6">
    <source>
        <dbReference type="EMBL" id="ETJ28043.1"/>
    </source>
</evidence>
<evidence type="ECO:0000256" key="4">
    <source>
        <dbReference type="ARBA" id="ARBA00022989"/>
    </source>
</evidence>
<evidence type="ECO:0000256" key="2">
    <source>
        <dbReference type="ARBA" id="ARBA00022448"/>
    </source>
</evidence>
<keyword evidence="5" id="KW-0472">Membrane</keyword>
<dbReference type="EMBL" id="AZMM01016796">
    <property type="protein sequence ID" value="ETJ28043.1"/>
    <property type="molecule type" value="Genomic_DNA"/>
</dbReference>
<dbReference type="SUPFAM" id="SSF118215">
    <property type="entry name" value="Proton glutamate symport protein"/>
    <property type="match status" value="1"/>
</dbReference>
<proteinExistence type="predicted"/>
<sequence length="79" mass="7842">IVIAIGSVGIAGVPGTATMAASVSLSGTGLGAYFTSISPILAIDPLIDMGRTCLNVSGSLTNALVVDKIMGTIDKDAYN</sequence>
<accession>W1XCN2</accession>
<dbReference type="InterPro" id="IPR036458">
    <property type="entry name" value="Na:dicarbo_symporter_sf"/>
</dbReference>
<dbReference type="Pfam" id="PF00375">
    <property type="entry name" value="SDF"/>
    <property type="match status" value="1"/>
</dbReference>
<evidence type="ECO:0000256" key="3">
    <source>
        <dbReference type="ARBA" id="ARBA00022692"/>
    </source>
</evidence>
<gene>
    <name evidence="6" type="ORF">Q604_UNBC16796G0001</name>
</gene>
<feature type="non-terminal residue" evidence="6">
    <location>
        <position position="79"/>
    </location>
</feature>
<keyword evidence="3" id="KW-0812">Transmembrane</keyword>
<keyword evidence="4" id="KW-1133">Transmembrane helix</keyword>
<protein>
    <submittedName>
        <fullName evidence="6">Sodium:dicarboxylate symporter</fullName>
    </submittedName>
</protein>
<organism evidence="6">
    <name type="scientific">human gut metagenome</name>
    <dbReference type="NCBI Taxonomy" id="408170"/>
    <lineage>
        <taxon>unclassified sequences</taxon>
        <taxon>metagenomes</taxon>
        <taxon>organismal metagenomes</taxon>
    </lineage>
</organism>
<reference evidence="6" key="1">
    <citation type="submission" date="2013-12" db="EMBL/GenBank/DDBJ databases">
        <title>A Varibaculum cambriense genome reconstructed from a premature infant gut community with otherwise low bacterial novelty that shifts toward anaerobic metabolism during the third week of life.</title>
        <authorList>
            <person name="Brown C.T."/>
            <person name="Sharon I."/>
            <person name="Thomas B.C."/>
            <person name="Castelle C.J."/>
            <person name="Morowitz M.J."/>
            <person name="Banfield J.F."/>
        </authorList>
    </citation>
    <scope>NUCLEOTIDE SEQUENCE</scope>
</reference>
<evidence type="ECO:0000256" key="5">
    <source>
        <dbReference type="ARBA" id="ARBA00023136"/>
    </source>
</evidence>
<dbReference type="InterPro" id="IPR001991">
    <property type="entry name" value="Na-dicarboxylate_symporter"/>
</dbReference>
<comment type="subcellular location">
    <subcellularLocation>
        <location evidence="1">Membrane</location>
        <topology evidence="1">Multi-pass membrane protein</topology>
    </subcellularLocation>
</comment>
<name>W1XCN2_9ZZZZ</name>
<evidence type="ECO:0000256" key="1">
    <source>
        <dbReference type="ARBA" id="ARBA00004141"/>
    </source>
</evidence>
<comment type="caution">
    <text evidence="6">The sequence shown here is derived from an EMBL/GenBank/DDBJ whole genome shotgun (WGS) entry which is preliminary data.</text>
</comment>
<dbReference type="GO" id="GO:0015293">
    <property type="term" value="F:symporter activity"/>
    <property type="evidence" value="ECO:0007669"/>
    <property type="project" value="InterPro"/>
</dbReference>